<keyword evidence="4" id="KW-1185">Reference proteome</keyword>
<dbReference type="PANTHER" id="PTHR46797:SF1">
    <property type="entry name" value="METHYLPHOSPHONATE SYNTHASE"/>
    <property type="match status" value="1"/>
</dbReference>
<reference evidence="3 4" key="1">
    <citation type="submission" date="2014-04" db="EMBL/GenBank/DDBJ databases">
        <title>Whole genome of Muricauda olearia.</title>
        <authorList>
            <person name="Zhang X.-H."/>
            <person name="Tang K."/>
        </authorList>
    </citation>
    <scope>NUCLEOTIDE SEQUENCE [LARGE SCALE GENOMIC DNA]</scope>
    <source>
        <strain evidence="3 4">Th120</strain>
    </source>
</reference>
<dbReference type="SUPFAM" id="SSF47413">
    <property type="entry name" value="lambda repressor-like DNA-binding domains"/>
    <property type="match status" value="1"/>
</dbReference>
<name>A0A444VJ47_9FLAO</name>
<dbReference type="RefSeq" id="WP_236640831.1">
    <property type="nucleotide sequence ID" value="NZ_ML142912.1"/>
</dbReference>
<dbReference type="GO" id="GO:0003677">
    <property type="term" value="F:DNA binding"/>
    <property type="evidence" value="ECO:0007669"/>
    <property type="project" value="UniProtKB-KW"/>
</dbReference>
<evidence type="ECO:0000259" key="2">
    <source>
        <dbReference type="PROSITE" id="PS50943"/>
    </source>
</evidence>
<dbReference type="GO" id="GO:0003700">
    <property type="term" value="F:DNA-binding transcription factor activity"/>
    <property type="evidence" value="ECO:0007669"/>
    <property type="project" value="TreeGrafter"/>
</dbReference>
<dbReference type="InterPro" id="IPR001387">
    <property type="entry name" value="Cro/C1-type_HTH"/>
</dbReference>
<organism evidence="3 4">
    <name type="scientific">Flagellimonas olearia</name>
    <dbReference type="NCBI Taxonomy" id="552546"/>
    <lineage>
        <taxon>Bacteria</taxon>
        <taxon>Pseudomonadati</taxon>
        <taxon>Bacteroidota</taxon>
        <taxon>Flavobacteriia</taxon>
        <taxon>Flavobacteriales</taxon>
        <taxon>Flavobacteriaceae</taxon>
        <taxon>Flagellimonas</taxon>
    </lineage>
</organism>
<evidence type="ECO:0000256" key="1">
    <source>
        <dbReference type="ARBA" id="ARBA00023125"/>
    </source>
</evidence>
<gene>
    <name evidence="3" type="ORF">DN53_16825</name>
</gene>
<comment type="caution">
    <text evidence="3">The sequence shown here is derived from an EMBL/GenBank/DDBJ whole genome shotgun (WGS) entry which is preliminary data.</text>
</comment>
<protein>
    <recommendedName>
        <fullName evidence="2">HTH cro/C1-type domain-containing protein</fullName>
    </recommendedName>
</protein>
<dbReference type="Gene3D" id="1.10.260.40">
    <property type="entry name" value="lambda repressor-like DNA-binding domains"/>
    <property type="match status" value="1"/>
</dbReference>
<evidence type="ECO:0000313" key="4">
    <source>
        <dbReference type="Proteomes" id="UP000290261"/>
    </source>
</evidence>
<dbReference type="SMART" id="SM00530">
    <property type="entry name" value="HTH_XRE"/>
    <property type="match status" value="1"/>
</dbReference>
<dbReference type="PANTHER" id="PTHR46797">
    <property type="entry name" value="HTH-TYPE TRANSCRIPTIONAL REGULATOR"/>
    <property type="match status" value="1"/>
</dbReference>
<feature type="domain" description="HTH cro/C1-type" evidence="2">
    <location>
        <begin position="20"/>
        <end position="74"/>
    </location>
</feature>
<dbReference type="CDD" id="cd00093">
    <property type="entry name" value="HTH_XRE"/>
    <property type="match status" value="1"/>
</dbReference>
<dbReference type="Pfam" id="PF01381">
    <property type="entry name" value="HTH_3"/>
    <property type="match status" value="1"/>
</dbReference>
<dbReference type="InterPro" id="IPR010982">
    <property type="entry name" value="Lambda_DNA-bd_dom_sf"/>
</dbReference>
<dbReference type="GO" id="GO:0005829">
    <property type="term" value="C:cytosol"/>
    <property type="evidence" value="ECO:0007669"/>
    <property type="project" value="TreeGrafter"/>
</dbReference>
<accession>A0A444VJ47</accession>
<dbReference type="Proteomes" id="UP000290261">
    <property type="component" value="Unassembled WGS sequence"/>
</dbReference>
<proteinExistence type="predicted"/>
<dbReference type="EMBL" id="JJMP01000008">
    <property type="protein sequence ID" value="RYC50781.1"/>
    <property type="molecule type" value="Genomic_DNA"/>
</dbReference>
<dbReference type="PROSITE" id="PS50943">
    <property type="entry name" value="HTH_CROC1"/>
    <property type="match status" value="1"/>
</dbReference>
<dbReference type="AlphaFoldDB" id="A0A444VJ47"/>
<sequence>MLNTYTQEDKEIMKSVGQRIQQLRNAKGLTQFQLSIEADITKNQIGRIERAERNTSLVTLNRIASALGVPLHTLFLKEG</sequence>
<keyword evidence="1" id="KW-0238">DNA-binding</keyword>
<dbReference type="InterPro" id="IPR050807">
    <property type="entry name" value="TransReg_Diox_bact_type"/>
</dbReference>
<evidence type="ECO:0000313" key="3">
    <source>
        <dbReference type="EMBL" id="RYC50781.1"/>
    </source>
</evidence>